<sequence length="60" mass="6609">MQNVYGYIYMSVFCETGLSERGAKIAASRVGASQVGYRSPINNMYIQTAVKNAAGKWEAR</sequence>
<gene>
    <name evidence="1" type="ORF">VVP001_004</name>
</gene>
<proteinExistence type="predicted"/>
<organism evidence="1 2">
    <name type="scientific">Vibrio phage VVP001</name>
    <dbReference type="NCBI Taxonomy" id="2059877"/>
    <lineage>
        <taxon>Viruses</taxon>
        <taxon>Duplodnaviria</taxon>
        <taxon>Heunggongvirae</taxon>
        <taxon>Uroviricota</taxon>
        <taxon>Caudoviricetes</taxon>
        <taxon>Mardecavirus</taxon>
        <taxon>Mardecavirus SSP002</taxon>
    </lineage>
</organism>
<dbReference type="Proteomes" id="UP000278459">
    <property type="component" value="Segment"/>
</dbReference>
<name>A0A3Q8CF35_9CAUD</name>
<reference evidence="1 2" key="1">
    <citation type="submission" date="2017-11" db="EMBL/GenBank/DDBJ databases">
        <title>Complete Genome Sequence of Vibrio vulnificus Bacteriophage VVP001.</title>
        <authorList>
            <person name="Kim H.-J."/>
            <person name="Kim Y.-T."/>
            <person name="Lee J.-H."/>
        </authorList>
    </citation>
    <scope>NUCLEOTIDE SEQUENCE [LARGE SCALE GENOMIC DNA]</scope>
</reference>
<protein>
    <submittedName>
        <fullName evidence="1">Uncharacterized protein</fullName>
    </submittedName>
</protein>
<evidence type="ECO:0000313" key="2">
    <source>
        <dbReference type="Proteomes" id="UP000278459"/>
    </source>
</evidence>
<accession>A0A3Q8CF35</accession>
<evidence type="ECO:0000313" key="1">
    <source>
        <dbReference type="EMBL" id="AUM58704.1"/>
    </source>
</evidence>
<dbReference type="EMBL" id="MG602476">
    <property type="protein sequence ID" value="AUM58704.1"/>
    <property type="molecule type" value="Genomic_DNA"/>
</dbReference>